<evidence type="ECO:0000313" key="3">
    <source>
        <dbReference type="EMBL" id="SET16262.1"/>
    </source>
</evidence>
<dbReference type="InterPro" id="IPR025538">
    <property type="entry name" value="DUF4424"/>
</dbReference>
<dbReference type="RefSeq" id="WP_093319321.1">
    <property type="nucleotide sequence ID" value="NZ_FOHV01000010.1"/>
</dbReference>
<protein>
    <recommendedName>
        <fullName evidence="2">DUF4424 domain-containing protein</fullName>
    </recommendedName>
</protein>
<dbReference type="OrthoDB" id="7299818at2"/>
<keyword evidence="4" id="KW-1185">Reference proteome</keyword>
<dbReference type="EMBL" id="FOHV01000010">
    <property type="protein sequence ID" value="SET16262.1"/>
    <property type="molecule type" value="Genomic_DNA"/>
</dbReference>
<feature type="signal peptide" evidence="1">
    <location>
        <begin position="1"/>
        <end position="23"/>
    </location>
</feature>
<dbReference type="Proteomes" id="UP000242642">
    <property type="component" value="Unassembled WGS sequence"/>
</dbReference>
<accession>A0A1I0CAH3</accession>
<feature type="domain" description="DUF4424" evidence="2">
    <location>
        <begin position="23"/>
        <end position="308"/>
    </location>
</feature>
<evidence type="ECO:0000256" key="1">
    <source>
        <dbReference type="SAM" id="SignalP"/>
    </source>
</evidence>
<name>A0A1I0CAH3_9GAMM</name>
<dbReference type="AlphaFoldDB" id="A0A1I0CAH3"/>
<evidence type="ECO:0000313" key="4">
    <source>
        <dbReference type="Proteomes" id="UP000242642"/>
    </source>
</evidence>
<sequence length="312" mass="35961">MVSQKYHFLLTILVWLTALNVMANDTAYGSRNGTIELLQTKDISIEYEILYISPTLITVDYLFKNKSNQDITVDVAFPMPPAYFGMSDYNPVKNYSLYINNKEVSPILKSIFKTKSGVDITEEMIGYGWTKTELMEYIEESYLSNGSYIGAHKISPRWIIEDSVSLGLIIQDYYTWTQTFPAGELIHIKHQYEPSYTSGVPRSVGEILKSFSYDNDNFNFCLESDKQIELDSKLDKDHQGYEYAIVDYILTTANNWDGPIKHFNLIIDKSNKDSLVFLCFDGKLKRETPTQFSFNAIDFIPKEDLSILFLKR</sequence>
<evidence type="ECO:0000259" key="2">
    <source>
        <dbReference type="Pfam" id="PF14415"/>
    </source>
</evidence>
<keyword evidence="1" id="KW-0732">Signal</keyword>
<reference evidence="4" key="1">
    <citation type="submission" date="2016-10" db="EMBL/GenBank/DDBJ databases">
        <authorList>
            <person name="Varghese N."/>
            <person name="Submissions S."/>
        </authorList>
    </citation>
    <scope>NUCLEOTIDE SEQUENCE [LARGE SCALE GENOMIC DNA]</scope>
    <source>
        <strain evidence="4">DSM 18579</strain>
    </source>
</reference>
<gene>
    <name evidence="3" type="ORF">SAMN02583745_01539</name>
</gene>
<feature type="chain" id="PRO_5017429662" description="DUF4424 domain-containing protein" evidence="1">
    <location>
        <begin position="24"/>
        <end position="312"/>
    </location>
</feature>
<organism evidence="3 4">
    <name type="scientific">Thorsellia anophelis DSM 18579</name>
    <dbReference type="NCBI Taxonomy" id="1123402"/>
    <lineage>
        <taxon>Bacteria</taxon>
        <taxon>Pseudomonadati</taxon>
        <taxon>Pseudomonadota</taxon>
        <taxon>Gammaproteobacteria</taxon>
        <taxon>Enterobacterales</taxon>
        <taxon>Thorselliaceae</taxon>
        <taxon>Thorsellia</taxon>
    </lineage>
</organism>
<dbReference type="Pfam" id="PF14415">
    <property type="entry name" value="DUF4424"/>
    <property type="match status" value="1"/>
</dbReference>
<dbReference type="Gene3D" id="2.60.40.3680">
    <property type="match status" value="1"/>
</dbReference>
<proteinExistence type="predicted"/>
<dbReference type="STRING" id="1123402.SAMN02583745_01539"/>